<evidence type="ECO:0000313" key="2">
    <source>
        <dbReference type="EMBL" id="MFF8275787.1"/>
    </source>
</evidence>
<name>A0ABW6Y7K5_9ACTN</name>
<protein>
    <submittedName>
        <fullName evidence="2">Uncharacterized protein</fullName>
    </submittedName>
</protein>
<dbReference type="EMBL" id="JBIBSM010000003">
    <property type="protein sequence ID" value="MFF8275787.1"/>
    <property type="molecule type" value="Genomic_DNA"/>
</dbReference>
<accession>A0ABW6Y7K5</accession>
<feature type="compositionally biased region" description="Low complexity" evidence="1">
    <location>
        <begin position="72"/>
        <end position="84"/>
    </location>
</feature>
<dbReference type="Proteomes" id="UP001603013">
    <property type="component" value="Unassembled WGS sequence"/>
</dbReference>
<reference evidence="2 3" key="1">
    <citation type="submission" date="2024-10" db="EMBL/GenBank/DDBJ databases">
        <title>The Natural Products Discovery Center: Release of the First 8490 Sequenced Strains for Exploring Actinobacteria Biosynthetic Diversity.</title>
        <authorList>
            <person name="Kalkreuter E."/>
            <person name="Kautsar S.A."/>
            <person name="Yang D."/>
            <person name="Bader C.D."/>
            <person name="Teijaro C.N."/>
            <person name="Fluegel L."/>
            <person name="Davis C.M."/>
            <person name="Simpson J.R."/>
            <person name="Lauterbach L."/>
            <person name="Steele A.D."/>
            <person name="Gui C."/>
            <person name="Meng S."/>
            <person name="Li G."/>
            <person name="Viehrig K."/>
            <person name="Ye F."/>
            <person name="Su P."/>
            <person name="Kiefer A.F."/>
            <person name="Nichols A."/>
            <person name="Cepeda A.J."/>
            <person name="Yan W."/>
            <person name="Fan B."/>
            <person name="Jiang Y."/>
            <person name="Adhikari A."/>
            <person name="Zheng C.-J."/>
            <person name="Schuster L."/>
            <person name="Cowan T.M."/>
            <person name="Smanski M.J."/>
            <person name="Chevrette M.G."/>
            <person name="De Carvalho L.P.S."/>
            <person name="Shen B."/>
        </authorList>
    </citation>
    <scope>NUCLEOTIDE SEQUENCE [LARGE SCALE GENOMIC DNA]</scope>
    <source>
        <strain evidence="2 3">NPDC015755</strain>
    </source>
</reference>
<keyword evidence="3" id="KW-1185">Reference proteome</keyword>
<gene>
    <name evidence="2" type="ORF">ACF05T_06670</name>
</gene>
<feature type="region of interest" description="Disordered" evidence="1">
    <location>
        <begin position="37"/>
        <end position="87"/>
    </location>
</feature>
<comment type="caution">
    <text evidence="2">The sequence shown here is derived from an EMBL/GenBank/DDBJ whole genome shotgun (WGS) entry which is preliminary data.</text>
</comment>
<sequence length="131" mass="13912">MAQPGGKTLPWHVHQRCLETKRLDGVVVAIDDHLQAADPLPARGPAESPAPARPLRLHRNGAQPVPAPPAGPAGAYPRRGGAALRRTRPRVRLLGVMDEGRAADTREDLARAGMLLRSEPSPMTLPAPTAP</sequence>
<dbReference type="RefSeq" id="WP_391933682.1">
    <property type="nucleotide sequence ID" value="NZ_JBIBSM010000003.1"/>
</dbReference>
<evidence type="ECO:0000313" key="3">
    <source>
        <dbReference type="Proteomes" id="UP001603013"/>
    </source>
</evidence>
<proteinExistence type="predicted"/>
<evidence type="ECO:0000256" key="1">
    <source>
        <dbReference type="SAM" id="MobiDB-lite"/>
    </source>
</evidence>
<organism evidence="2 3">
    <name type="scientific">Streptomyces lateritius</name>
    <dbReference type="NCBI Taxonomy" id="67313"/>
    <lineage>
        <taxon>Bacteria</taxon>
        <taxon>Bacillati</taxon>
        <taxon>Actinomycetota</taxon>
        <taxon>Actinomycetes</taxon>
        <taxon>Kitasatosporales</taxon>
        <taxon>Streptomycetaceae</taxon>
        <taxon>Streptomyces</taxon>
    </lineage>
</organism>